<dbReference type="AlphaFoldDB" id="A0A4Y2RDK7"/>
<protein>
    <submittedName>
        <fullName evidence="1">Uncharacterized protein</fullName>
    </submittedName>
</protein>
<comment type="caution">
    <text evidence="1">The sequence shown here is derived from an EMBL/GenBank/DDBJ whole genome shotgun (WGS) entry which is preliminary data.</text>
</comment>
<proteinExistence type="predicted"/>
<feature type="non-terminal residue" evidence="1">
    <location>
        <position position="1"/>
    </location>
</feature>
<reference evidence="1 2" key="1">
    <citation type="journal article" date="2019" name="Sci. Rep.">
        <title>Orb-weaving spider Araneus ventricosus genome elucidates the spidroin gene catalogue.</title>
        <authorList>
            <person name="Kono N."/>
            <person name="Nakamura H."/>
            <person name="Ohtoshi R."/>
            <person name="Moran D.A.P."/>
            <person name="Shinohara A."/>
            <person name="Yoshida Y."/>
            <person name="Fujiwara M."/>
            <person name="Mori M."/>
            <person name="Tomita M."/>
            <person name="Arakawa K."/>
        </authorList>
    </citation>
    <scope>NUCLEOTIDE SEQUENCE [LARGE SCALE GENOMIC DNA]</scope>
</reference>
<organism evidence="1 2">
    <name type="scientific">Araneus ventricosus</name>
    <name type="common">Orbweaver spider</name>
    <name type="synonym">Epeira ventricosa</name>
    <dbReference type="NCBI Taxonomy" id="182803"/>
    <lineage>
        <taxon>Eukaryota</taxon>
        <taxon>Metazoa</taxon>
        <taxon>Ecdysozoa</taxon>
        <taxon>Arthropoda</taxon>
        <taxon>Chelicerata</taxon>
        <taxon>Arachnida</taxon>
        <taxon>Araneae</taxon>
        <taxon>Araneomorphae</taxon>
        <taxon>Entelegynae</taxon>
        <taxon>Araneoidea</taxon>
        <taxon>Araneidae</taxon>
        <taxon>Araneus</taxon>
    </lineage>
</organism>
<evidence type="ECO:0000313" key="2">
    <source>
        <dbReference type="Proteomes" id="UP000499080"/>
    </source>
</evidence>
<sequence>CFSALRTPLSSCDKFVKHAPLLRYVLIWRNPSCNELPEHLSRNEDIDAKPLTKQAQLGIPPRHLSASALTHWDLIQRRYTYGLLFIWIHLIL</sequence>
<dbReference type="EMBL" id="BGPR01144078">
    <property type="protein sequence ID" value="GBN73490.1"/>
    <property type="molecule type" value="Genomic_DNA"/>
</dbReference>
<gene>
    <name evidence="1" type="ORF">AVEN_204362_1</name>
</gene>
<name>A0A4Y2RDK7_ARAVE</name>
<dbReference type="Proteomes" id="UP000499080">
    <property type="component" value="Unassembled WGS sequence"/>
</dbReference>
<accession>A0A4Y2RDK7</accession>
<evidence type="ECO:0000313" key="1">
    <source>
        <dbReference type="EMBL" id="GBN73490.1"/>
    </source>
</evidence>
<keyword evidence="2" id="KW-1185">Reference proteome</keyword>